<dbReference type="InterPro" id="IPR006115">
    <property type="entry name" value="6PGDH_NADP-bd"/>
</dbReference>
<gene>
    <name evidence="6" type="ORF">C4K04_6545</name>
</gene>
<feature type="active site" evidence="3">
    <location>
        <position position="172"/>
    </location>
</feature>
<evidence type="ECO:0000256" key="3">
    <source>
        <dbReference type="PIRSR" id="PIRSR000103-1"/>
    </source>
</evidence>
<dbReference type="GO" id="GO:0008679">
    <property type="term" value="F:2-hydroxy-3-oxopropionate reductase activity"/>
    <property type="evidence" value="ECO:0007669"/>
    <property type="project" value="UniProtKB-EC"/>
</dbReference>
<name>A0A3G7TYH3_9PSED</name>
<feature type="domain" description="6-phosphogluconate dehydrogenase NADP-binding" evidence="4">
    <location>
        <begin position="3"/>
        <end position="163"/>
    </location>
</feature>
<feature type="domain" description="3-hydroxyisobutyrate dehydrogenase-like NAD-binding" evidence="5">
    <location>
        <begin position="166"/>
        <end position="284"/>
    </location>
</feature>
<keyword evidence="1 6" id="KW-0560">Oxidoreductase</keyword>
<proteinExistence type="predicted"/>
<dbReference type="GO" id="GO:0050661">
    <property type="term" value="F:NADP binding"/>
    <property type="evidence" value="ECO:0007669"/>
    <property type="project" value="InterPro"/>
</dbReference>
<dbReference type="SUPFAM" id="SSF51735">
    <property type="entry name" value="NAD(P)-binding Rossmann-fold domains"/>
    <property type="match status" value="1"/>
</dbReference>
<dbReference type="RefSeq" id="WP_124322968.1">
    <property type="nucleotide sequence ID" value="NZ_CP027753.1"/>
</dbReference>
<dbReference type="Proteomes" id="UP000268048">
    <property type="component" value="Chromosome"/>
</dbReference>
<dbReference type="EMBL" id="CP027753">
    <property type="protein sequence ID" value="AZE52173.1"/>
    <property type="molecule type" value="Genomic_DNA"/>
</dbReference>
<sequence>MTNIAFIGLGAMGSRMALNLLKAGHNITVWNRNPEAAIEFVAKGVKQANSPRDAAMGADFVFSMVRDDGASRQVWLDPENGALAGMVEGCVAIESSTLSPGWVRELGEEASKRGISLLEAPVSGSRSQAESAQLIYLVGGDQATFDRCEPLLKIMGSSLHLVGPWGTGALVKLGTNALLGIQVTVLAELMGILEHSEADTARVFDVIGATAVSSPAARQMVSLMLAGDVRPKFPVELIEKDFSYAMEAAGSQEAAPTMAAARGVFQEAIRQGLGQSNMTSIVQLFVK</sequence>
<dbReference type="PANTHER" id="PTHR43580:SF2">
    <property type="entry name" value="CYTOKINE-LIKE NUCLEAR FACTOR N-PAC"/>
    <property type="match status" value="1"/>
</dbReference>
<dbReference type="InterPro" id="IPR008927">
    <property type="entry name" value="6-PGluconate_DH-like_C_sf"/>
</dbReference>
<dbReference type="InterPro" id="IPR029154">
    <property type="entry name" value="HIBADH-like_NADP-bd"/>
</dbReference>
<dbReference type="InterPro" id="IPR013328">
    <property type="entry name" value="6PGD_dom2"/>
</dbReference>
<dbReference type="GO" id="GO:0016054">
    <property type="term" value="P:organic acid catabolic process"/>
    <property type="evidence" value="ECO:0007669"/>
    <property type="project" value="UniProtKB-ARBA"/>
</dbReference>
<dbReference type="GO" id="GO:0051287">
    <property type="term" value="F:NAD binding"/>
    <property type="evidence" value="ECO:0007669"/>
    <property type="project" value="InterPro"/>
</dbReference>
<keyword evidence="2" id="KW-0520">NAD</keyword>
<protein>
    <submittedName>
        <fullName evidence="6">2-hydroxy-3-oxopropionate reductase</fullName>
        <ecNumber evidence="6">1.1.1.60</ecNumber>
    </submittedName>
</protein>
<dbReference type="SUPFAM" id="SSF48179">
    <property type="entry name" value="6-phosphogluconate dehydrogenase C-terminal domain-like"/>
    <property type="match status" value="1"/>
</dbReference>
<dbReference type="Gene3D" id="1.10.1040.10">
    <property type="entry name" value="N-(1-d-carboxylethyl)-l-norvaline Dehydrogenase, domain 2"/>
    <property type="match status" value="1"/>
</dbReference>
<dbReference type="EC" id="1.1.1.60" evidence="6"/>
<accession>A0A3G7TYH3</accession>
<dbReference type="InterPro" id="IPR002204">
    <property type="entry name" value="3-OH-isobutyrate_DH-rel_CS"/>
</dbReference>
<dbReference type="Pfam" id="PF03446">
    <property type="entry name" value="NAD_binding_2"/>
    <property type="match status" value="1"/>
</dbReference>
<evidence type="ECO:0000313" key="6">
    <source>
        <dbReference type="EMBL" id="AZE52173.1"/>
    </source>
</evidence>
<dbReference type="InterPro" id="IPR036291">
    <property type="entry name" value="NAD(P)-bd_dom_sf"/>
</dbReference>
<reference evidence="6 7" key="1">
    <citation type="submission" date="2018-03" db="EMBL/GenBank/DDBJ databases">
        <title>Diversity of phytobeneficial traits revealed by whole-genome analysis of worldwide-isolated phenazine-producing Pseudomonas spp.</title>
        <authorList>
            <person name="Biessy A."/>
            <person name="Novinscak A."/>
            <person name="Blom J."/>
            <person name="Leger G."/>
            <person name="Thomashow L.S."/>
            <person name="Cazorla F.M."/>
            <person name="Josic D."/>
            <person name="Filion M."/>
        </authorList>
    </citation>
    <scope>NUCLEOTIDE SEQUENCE [LARGE SCALE GENOMIC DNA]</scope>
    <source>
        <strain evidence="6 7">B25</strain>
    </source>
</reference>
<dbReference type="InterPro" id="IPR051265">
    <property type="entry name" value="HIBADH-related_NP60_sf"/>
</dbReference>
<dbReference type="PROSITE" id="PS00895">
    <property type="entry name" value="3_HYDROXYISOBUT_DH"/>
    <property type="match status" value="1"/>
</dbReference>
<evidence type="ECO:0000259" key="4">
    <source>
        <dbReference type="Pfam" id="PF03446"/>
    </source>
</evidence>
<dbReference type="PIRSF" id="PIRSF000103">
    <property type="entry name" value="HIBADH"/>
    <property type="match status" value="1"/>
</dbReference>
<dbReference type="Gene3D" id="3.40.50.720">
    <property type="entry name" value="NAD(P)-binding Rossmann-like Domain"/>
    <property type="match status" value="1"/>
</dbReference>
<dbReference type="PANTHER" id="PTHR43580">
    <property type="entry name" value="OXIDOREDUCTASE GLYR1-RELATED"/>
    <property type="match status" value="1"/>
</dbReference>
<evidence type="ECO:0000313" key="7">
    <source>
        <dbReference type="Proteomes" id="UP000268048"/>
    </source>
</evidence>
<dbReference type="AlphaFoldDB" id="A0A3G7TYH3"/>
<organism evidence="6 7">
    <name type="scientific">Pseudomonas chlororaphis</name>
    <dbReference type="NCBI Taxonomy" id="587753"/>
    <lineage>
        <taxon>Bacteria</taxon>
        <taxon>Pseudomonadati</taxon>
        <taxon>Pseudomonadota</taxon>
        <taxon>Gammaproteobacteria</taxon>
        <taxon>Pseudomonadales</taxon>
        <taxon>Pseudomonadaceae</taxon>
        <taxon>Pseudomonas</taxon>
    </lineage>
</organism>
<dbReference type="InterPro" id="IPR015815">
    <property type="entry name" value="HIBADH-related"/>
</dbReference>
<evidence type="ECO:0000256" key="1">
    <source>
        <dbReference type="ARBA" id="ARBA00023002"/>
    </source>
</evidence>
<evidence type="ECO:0000256" key="2">
    <source>
        <dbReference type="ARBA" id="ARBA00023027"/>
    </source>
</evidence>
<dbReference type="Pfam" id="PF14833">
    <property type="entry name" value="NAD_binding_11"/>
    <property type="match status" value="1"/>
</dbReference>
<evidence type="ECO:0000259" key="5">
    <source>
        <dbReference type="Pfam" id="PF14833"/>
    </source>
</evidence>